<dbReference type="EC" id="2.7.1.69" evidence="2"/>
<dbReference type="Proteomes" id="UP000004067">
    <property type="component" value="Unassembled WGS sequence"/>
</dbReference>
<evidence type="ECO:0000313" key="3">
    <source>
        <dbReference type="Proteomes" id="UP000004067"/>
    </source>
</evidence>
<dbReference type="eggNOG" id="COG1762">
    <property type="taxonomic scope" value="Bacteria"/>
</dbReference>
<sequence length="154" mass="17384">MKIIINEDLVQTDVIASTQNEIFEQLAKPLYDLNLVNEGFLEGVRRREQNFPTGLPTEPFGVAIPHTDPEYVKQNAISVGVLRHPVTFTVMGTDDETTDVRVVFLLALNESQKQLNILKSITELIRDAKQLEKLLSCDSTEIYKILDSKLKGEI</sequence>
<dbReference type="PROSITE" id="PS51094">
    <property type="entry name" value="PTS_EIIA_TYPE_2"/>
    <property type="match status" value="1"/>
</dbReference>
<reference evidence="2 3" key="1">
    <citation type="submission" date="2011-04" db="EMBL/GenBank/DDBJ databases">
        <authorList>
            <person name="Muzny D."/>
            <person name="Qin X."/>
            <person name="Deng J."/>
            <person name="Jiang H."/>
            <person name="Liu Y."/>
            <person name="Qu J."/>
            <person name="Song X.-Z."/>
            <person name="Zhang L."/>
            <person name="Thornton R."/>
            <person name="Coyle M."/>
            <person name="Francisco L."/>
            <person name="Jackson L."/>
            <person name="Javaid M."/>
            <person name="Korchina V."/>
            <person name="Kovar C."/>
            <person name="Mata R."/>
            <person name="Mathew T."/>
            <person name="Ngo R."/>
            <person name="Nguyen L."/>
            <person name="Nguyen N."/>
            <person name="Okwuonu G."/>
            <person name="Ongeri F."/>
            <person name="Pham C."/>
            <person name="Simmons D."/>
            <person name="Wilczek-Boney K."/>
            <person name="Hale W."/>
            <person name="Jakkamsetti A."/>
            <person name="Pham P."/>
            <person name="Ruth R."/>
            <person name="San Lucas F."/>
            <person name="Warren J."/>
            <person name="Zhang J."/>
            <person name="Zhao Z."/>
            <person name="Zhou C."/>
            <person name="Zhu D."/>
            <person name="Lee S."/>
            <person name="Bess C."/>
            <person name="Blankenburg K."/>
            <person name="Forbes L."/>
            <person name="Fu Q."/>
            <person name="Gubbala S."/>
            <person name="Hirani K."/>
            <person name="Jayaseelan J.C."/>
            <person name="Lara F."/>
            <person name="Munidasa M."/>
            <person name="Palculict T."/>
            <person name="Patil S."/>
            <person name="Pu L.-L."/>
            <person name="Saada N."/>
            <person name="Tang L."/>
            <person name="Weissenberger G."/>
            <person name="Zhu Y."/>
            <person name="Hemphill L."/>
            <person name="Shang Y."/>
            <person name="Youmans B."/>
            <person name="Ayvaz T."/>
            <person name="Ross M."/>
            <person name="Santibanez J."/>
            <person name="Aqrawi P."/>
            <person name="Gross S."/>
            <person name="Joshi V."/>
            <person name="Fowler G."/>
            <person name="Nazareth L."/>
            <person name="Reid J."/>
            <person name="Worley K."/>
            <person name="Petrosino J."/>
            <person name="Highlander S."/>
            <person name="Gibbs R."/>
        </authorList>
    </citation>
    <scope>NUCLEOTIDE SEQUENCE [LARGE SCALE GENOMIC DNA]</scope>
    <source>
        <strain evidence="2 3">DSM 2778</strain>
    </source>
</reference>
<name>F5RM44_9FIRM</name>
<evidence type="ECO:0000313" key="2">
    <source>
        <dbReference type="EMBL" id="EGK59735.1"/>
    </source>
</evidence>
<proteinExistence type="predicted"/>
<dbReference type="Gene3D" id="3.40.930.10">
    <property type="entry name" value="Mannitol-specific EII, Chain A"/>
    <property type="match status" value="1"/>
</dbReference>
<dbReference type="PANTHER" id="PTHR47738">
    <property type="entry name" value="PTS SYSTEM FRUCTOSE-LIKE EIIA COMPONENT-RELATED"/>
    <property type="match status" value="1"/>
</dbReference>
<dbReference type="EMBL" id="AFHQ01000033">
    <property type="protein sequence ID" value="EGK59735.1"/>
    <property type="molecule type" value="Genomic_DNA"/>
</dbReference>
<dbReference type="InterPro" id="IPR016152">
    <property type="entry name" value="PTrfase/Anion_transptr"/>
</dbReference>
<keyword evidence="2" id="KW-0808">Transferase</keyword>
<dbReference type="Pfam" id="PF00359">
    <property type="entry name" value="PTS_EIIA_2"/>
    <property type="match status" value="1"/>
</dbReference>
<dbReference type="PANTHER" id="PTHR47738:SF3">
    <property type="entry name" value="PHOSPHOTRANSFERASE SYSTEM MANNITOL_FRUCTOSE-SPECIFIC IIA DOMAIN CONTAINING PROTEIN"/>
    <property type="match status" value="1"/>
</dbReference>
<accession>F5RM44</accession>
<dbReference type="GO" id="GO:0016740">
    <property type="term" value="F:transferase activity"/>
    <property type="evidence" value="ECO:0007669"/>
    <property type="project" value="UniProtKB-KW"/>
</dbReference>
<dbReference type="SUPFAM" id="SSF55804">
    <property type="entry name" value="Phoshotransferase/anion transport protein"/>
    <property type="match status" value="1"/>
</dbReference>
<comment type="caution">
    <text evidence="2">The sequence shown here is derived from an EMBL/GenBank/DDBJ whole genome shotgun (WGS) entry which is preliminary data.</text>
</comment>
<dbReference type="InterPro" id="IPR002178">
    <property type="entry name" value="PTS_EIIA_type-2_dom"/>
</dbReference>
<gene>
    <name evidence="2" type="primary">gatA2</name>
    <name evidence="2" type="ORF">HMPREF9081_1330</name>
</gene>
<dbReference type="InterPro" id="IPR051541">
    <property type="entry name" value="PTS_SugarTrans_NitroReg"/>
</dbReference>
<dbReference type="AlphaFoldDB" id="F5RM44"/>
<dbReference type="CDD" id="cd00211">
    <property type="entry name" value="PTS_IIA_fru"/>
    <property type="match status" value="1"/>
</dbReference>
<dbReference type="RefSeq" id="WP_006306299.1">
    <property type="nucleotide sequence ID" value="NZ_GL892076.1"/>
</dbReference>
<feature type="domain" description="PTS EIIA type-2" evidence="1">
    <location>
        <begin position="3"/>
        <end position="149"/>
    </location>
</feature>
<dbReference type="OrthoDB" id="1633991at2"/>
<keyword evidence="3" id="KW-1185">Reference proteome</keyword>
<dbReference type="HOGENOM" id="CLU_072531_6_0_9"/>
<organism evidence="2 3">
    <name type="scientific">Centipeda periodontii DSM 2778</name>
    <dbReference type="NCBI Taxonomy" id="888060"/>
    <lineage>
        <taxon>Bacteria</taxon>
        <taxon>Bacillati</taxon>
        <taxon>Bacillota</taxon>
        <taxon>Negativicutes</taxon>
        <taxon>Selenomonadales</taxon>
        <taxon>Selenomonadaceae</taxon>
        <taxon>Centipeda</taxon>
    </lineage>
</organism>
<evidence type="ECO:0000259" key="1">
    <source>
        <dbReference type="PROSITE" id="PS51094"/>
    </source>
</evidence>
<protein>
    <submittedName>
        <fullName evidence="2">PTS family galactitol porter, IIA component</fullName>
        <ecNumber evidence="2">2.7.1.69</ecNumber>
    </submittedName>
</protein>
<dbReference type="STRING" id="888060.HMPREF9081_1330"/>